<protein>
    <submittedName>
        <fullName evidence="1">Uncharacterized protein</fullName>
    </submittedName>
</protein>
<gene>
    <name evidence="1" type="ORF">DXG03_002253</name>
</gene>
<dbReference type="AlphaFoldDB" id="A0A9P7G4J9"/>
<dbReference type="EMBL" id="JABCKV010000161">
    <property type="protein sequence ID" value="KAG5642739.1"/>
    <property type="molecule type" value="Genomic_DNA"/>
</dbReference>
<accession>A0A9P7G4J9</accession>
<dbReference type="Proteomes" id="UP000775547">
    <property type="component" value="Unassembled WGS sequence"/>
</dbReference>
<dbReference type="Gene3D" id="3.80.10.10">
    <property type="entry name" value="Ribonuclease Inhibitor"/>
    <property type="match status" value="1"/>
</dbReference>
<evidence type="ECO:0000313" key="2">
    <source>
        <dbReference type="Proteomes" id="UP000775547"/>
    </source>
</evidence>
<comment type="caution">
    <text evidence="1">The sequence shown here is derived from an EMBL/GenBank/DDBJ whole genome shotgun (WGS) entry which is preliminary data.</text>
</comment>
<reference evidence="1" key="2">
    <citation type="submission" date="2021-10" db="EMBL/GenBank/DDBJ databases">
        <title>Phylogenomics reveals ancestral predisposition of the termite-cultivated fungus Termitomyces towards a domesticated lifestyle.</title>
        <authorList>
            <person name="Auxier B."/>
            <person name="Grum-Grzhimaylo A."/>
            <person name="Cardenas M.E."/>
            <person name="Lodge J.D."/>
            <person name="Laessoe T."/>
            <person name="Pedersen O."/>
            <person name="Smith M.E."/>
            <person name="Kuyper T.W."/>
            <person name="Franco-Molano E.A."/>
            <person name="Baroni T.J."/>
            <person name="Aanen D.K."/>
        </authorList>
    </citation>
    <scope>NUCLEOTIDE SEQUENCE</scope>
    <source>
        <strain evidence="1">AP01</strain>
        <tissue evidence="1">Mycelium</tissue>
    </source>
</reference>
<keyword evidence="2" id="KW-1185">Reference proteome</keyword>
<sequence>MIQCFLGATLRSVVIKFDEEESYMAHLFSSITRLCPELEDFQIQSVLEEPSLAYTAALSNLVSGLPKLRVLAITSWQPSEELVAHLGSLPTLEEWAYFELPDYPHPERLRSLDAFVNALLTHPSAKSLSTLAITETPTPDVTTNHHNAESVAFFLFRKFFKLPAIESLELTVPILSSLDDSWLEEASSAWPRLSTLELRGEGPPMMTLQGLVPLLKNCAHLEHLRVSAVWKPFDTTGLRNCSNFKIQEMRIGNLVVAKPVVAVFRCLLLLFPVINEVVNQAPGASEDRRWMRLKTLIEESRGTNTGDEEDGGGEATD</sequence>
<evidence type="ECO:0000313" key="1">
    <source>
        <dbReference type="EMBL" id="KAG5642739.1"/>
    </source>
</evidence>
<proteinExistence type="predicted"/>
<reference evidence="1" key="1">
    <citation type="submission" date="2020-07" db="EMBL/GenBank/DDBJ databases">
        <authorList>
            <person name="Nieuwenhuis M."/>
            <person name="Van De Peppel L.J.J."/>
        </authorList>
    </citation>
    <scope>NUCLEOTIDE SEQUENCE</scope>
    <source>
        <strain evidence="1">AP01</strain>
        <tissue evidence="1">Mycelium</tissue>
    </source>
</reference>
<dbReference type="SUPFAM" id="SSF52047">
    <property type="entry name" value="RNI-like"/>
    <property type="match status" value="1"/>
</dbReference>
<dbReference type="InterPro" id="IPR032675">
    <property type="entry name" value="LRR_dom_sf"/>
</dbReference>
<organism evidence="1 2">
    <name type="scientific">Asterophora parasitica</name>
    <dbReference type="NCBI Taxonomy" id="117018"/>
    <lineage>
        <taxon>Eukaryota</taxon>
        <taxon>Fungi</taxon>
        <taxon>Dikarya</taxon>
        <taxon>Basidiomycota</taxon>
        <taxon>Agaricomycotina</taxon>
        <taxon>Agaricomycetes</taxon>
        <taxon>Agaricomycetidae</taxon>
        <taxon>Agaricales</taxon>
        <taxon>Tricholomatineae</taxon>
        <taxon>Lyophyllaceae</taxon>
        <taxon>Asterophora</taxon>
    </lineage>
</organism>
<dbReference type="OrthoDB" id="3543113at2759"/>
<name>A0A9P7G4J9_9AGAR</name>